<dbReference type="EMBL" id="JARO02006229">
    <property type="protein sequence ID" value="KPP65558.1"/>
    <property type="molecule type" value="Genomic_DNA"/>
</dbReference>
<sequence>MVHINTQFTGLLVQMKEHSLFVTSPVLIPPPETHGPKAVLWAQTDHTFPLDRHSGHAQIPRSLSHHLHLPVVPPRREALFPEDTSVGSCCGCVHVCVAGATTCLWLSHVAPGVGVTNWWLHLPGDHVPVQLLAFPVHPHHKWFCWLLILAAVGTSGSILVIIFWPIFRDDKKEITFAMLTAIMLAAHVACPWLQDVHCVELEKCCITHSPSFQVYFFQTTVHTGSPIPSPPPSPTNDTSLVISAGTRASCSEQRSKFKARKEEPFGIAKGDAMEMAGPPMVNWLFTGQYFQKCVLLNTGFFTEPRKERTLYDARAHDGTHSGMGVVHDPCVHWRQRKKCRAVPESVSPALVKSGDCRRHRTWYQCVSGSVGAVESHTVILVGKLTVYFTDLAIRIRISKVSFGIERKKRAKPCAPLSSSTPTTAFNRYFRVCFQRLEKPGKASHQKLALVNCSMYSCSSVKGASEHNLSLSSKLTAVKCTKQDGTMNRQHQLTSACCAMVLASTAYTFLAPAWAAKNERIPDPQPTSSTTWDTERTRLNTTGAPANYYL</sequence>
<evidence type="ECO:0000256" key="1">
    <source>
        <dbReference type="SAM" id="Phobius"/>
    </source>
</evidence>
<feature type="transmembrane region" description="Helical" evidence="1">
    <location>
        <begin position="174"/>
        <end position="194"/>
    </location>
</feature>
<reference evidence="2 3" key="1">
    <citation type="submission" date="2015-08" db="EMBL/GenBank/DDBJ databases">
        <title>The genome of the Asian arowana (Scleropages formosus).</title>
        <authorList>
            <person name="Tan M.H."/>
            <person name="Gan H.M."/>
            <person name="Croft L.J."/>
            <person name="Austin C.M."/>
        </authorList>
    </citation>
    <scope>NUCLEOTIDE SEQUENCE [LARGE SCALE GENOMIC DNA]</scope>
    <source>
        <strain evidence="2">Aro1</strain>
    </source>
</reference>
<evidence type="ECO:0000313" key="3">
    <source>
        <dbReference type="Proteomes" id="UP000034805"/>
    </source>
</evidence>
<gene>
    <name evidence="2" type="ORF">Z043_116016</name>
</gene>
<protein>
    <submittedName>
        <fullName evidence="2">Uncharacterized protein</fullName>
    </submittedName>
</protein>
<evidence type="ECO:0000313" key="2">
    <source>
        <dbReference type="EMBL" id="KPP65558.1"/>
    </source>
</evidence>
<keyword evidence="1" id="KW-1133">Transmembrane helix</keyword>
<comment type="caution">
    <text evidence="2">The sequence shown here is derived from an EMBL/GenBank/DDBJ whole genome shotgun (WGS) entry which is preliminary data.</text>
</comment>
<keyword evidence="1" id="KW-0472">Membrane</keyword>
<proteinExistence type="predicted"/>
<dbReference type="Proteomes" id="UP000034805">
    <property type="component" value="Unassembled WGS sequence"/>
</dbReference>
<keyword evidence="1" id="KW-0812">Transmembrane</keyword>
<accession>A0A0P7WV77</accession>
<dbReference type="STRING" id="113540.ENSSFOP00015071383"/>
<feature type="transmembrane region" description="Helical" evidence="1">
    <location>
        <begin position="145"/>
        <end position="167"/>
    </location>
</feature>
<dbReference type="AlphaFoldDB" id="A0A0P7WV77"/>
<organism evidence="2 3">
    <name type="scientific">Scleropages formosus</name>
    <name type="common">Asian bonytongue</name>
    <name type="synonym">Osteoglossum formosum</name>
    <dbReference type="NCBI Taxonomy" id="113540"/>
    <lineage>
        <taxon>Eukaryota</taxon>
        <taxon>Metazoa</taxon>
        <taxon>Chordata</taxon>
        <taxon>Craniata</taxon>
        <taxon>Vertebrata</taxon>
        <taxon>Euteleostomi</taxon>
        <taxon>Actinopterygii</taxon>
        <taxon>Neopterygii</taxon>
        <taxon>Teleostei</taxon>
        <taxon>Osteoglossocephala</taxon>
        <taxon>Osteoglossomorpha</taxon>
        <taxon>Osteoglossiformes</taxon>
        <taxon>Osteoglossidae</taxon>
        <taxon>Scleropages</taxon>
    </lineage>
</organism>
<name>A0A0P7WV77_SCLFO</name>